<name>A0A2P2Q071_RHIMU</name>
<reference evidence="1" key="1">
    <citation type="submission" date="2018-02" db="EMBL/GenBank/DDBJ databases">
        <title>Rhizophora mucronata_Transcriptome.</title>
        <authorList>
            <person name="Meera S.P."/>
            <person name="Sreeshan A."/>
            <person name="Augustine A."/>
        </authorList>
    </citation>
    <scope>NUCLEOTIDE SEQUENCE</scope>
    <source>
        <tissue evidence="1">Leaf</tissue>
    </source>
</reference>
<accession>A0A2P2Q071</accession>
<proteinExistence type="predicted"/>
<organism evidence="1">
    <name type="scientific">Rhizophora mucronata</name>
    <name type="common">Asiatic mangrove</name>
    <dbReference type="NCBI Taxonomy" id="61149"/>
    <lineage>
        <taxon>Eukaryota</taxon>
        <taxon>Viridiplantae</taxon>
        <taxon>Streptophyta</taxon>
        <taxon>Embryophyta</taxon>
        <taxon>Tracheophyta</taxon>
        <taxon>Spermatophyta</taxon>
        <taxon>Magnoliopsida</taxon>
        <taxon>eudicotyledons</taxon>
        <taxon>Gunneridae</taxon>
        <taxon>Pentapetalae</taxon>
        <taxon>rosids</taxon>
        <taxon>fabids</taxon>
        <taxon>Malpighiales</taxon>
        <taxon>Rhizophoraceae</taxon>
        <taxon>Rhizophora</taxon>
    </lineage>
</organism>
<protein>
    <submittedName>
        <fullName evidence="1">Uncharacterized protein</fullName>
    </submittedName>
</protein>
<dbReference type="AlphaFoldDB" id="A0A2P2Q071"/>
<sequence length="39" mass="4525">MQVNNRNNKHMDAVLTASLYKKKKVPFLNKINPCLLLNL</sequence>
<dbReference type="EMBL" id="GGEC01079839">
    <property type="protein sequence ID" value="MBX60323.1"/>
    <property type="molecule type" value="Transcribed_RNA"/>
</dbReference>
<evidence type="ECO:0000313" key="1">
    <source>
        <dbReference type="EMBL" id="MBX60323.1"/>
    </source>
</evidence>